<keyword evidence="2" id="KW-0812">Transmembrane</keyword>
<gene>
    <name evidence="3" type="ORF">EV670_2005</name>
</gene>
<protein>
    <submittedName>
        <fullName evidence="3">Capsular polysaccharide transport system permease protein</fullName>
    </submittedName>
</protein>
<accession>A0A4Q7VN26</accession>
<name>A0A4Q7VN26_9BURK</name>
<evidence type="ECO:0000256" key="1">
    <source>
        <dbReference type="SAM" id="Coils"/>
    </source>
</evidence>
<dbReference type="GO" id="GO:0004713">
    <property type="term" value="F:protein tyrosine kinase activity"/>
    <property type="evidence" value="ECO:0007669"/>
    <property type="project" value="TreeGrafter"/>
</dbReference>
<feature type="transmembrane region" description="Helical" evidence="2">
    <location>
        <begin position="338"/>
        <end position="359"/>
    </location>
</feature>
<feature type="coiled-coil region" evidence="1">
    <location>
        <begin position="157"/>
        <end position="196"/>
    </location>
</feature>
<dbReference type="RefSeq" id="WP_130431734.1">
    <property type="nucleotide sequence ID" value="NZ_SHKP01000006.1"/>
</dbReference>
<evidence type="ECO:0000256" key="2">
    <source>
        <dbReference type="SAM" id="Phobius"/>
    </source>
</evidence>
<dbReference type="GO" id="GO:0005886">
    <property type="term" value="C:plasma membrane"/>
    <property type="evidence" value="ECO:0007669"/>
    <property type="project" value="TreeGrafter"/>
</dbReference>
<dbReference type="EMBL" id="SHKP01000006">
    <property type="protein sequence ID" value="RZT97614.1"/>
    <property type="molecule type" value="Genomic_DNA"/>
</dbReference>
<dbReference type="AlphaFoldDB" id="A0A4Q7VN26"/>
<organism evidence="3 4">
    <name type="scientific">Rivibacter subsaxonicus</name>
    <dbReference type="NCBI Taxonomy" id="457575"/>
    <lineage>
        <taxon>Bacteria</taxon>
        <taxon>Pseudomonadati</taxon>
        <taxon>Pseudomonadota</taxon>
        <taxon>Betaproteobacteria</taxon>
        <taxon>Burkholderiales</taxon>
        <taxon>Rivibacter</taxon>
    </lineage>
</organism>
<evidence type="ECO:0000313" key="3">
    <source>
        <dbReference type="EMBL" id="RZT97614.1"/>
    </source>
</evidence>
<dbReference type="Proteomes" id="UP000293671">
    <property type="component" value="Unassembled WGS sequence"/>
</dbReference>
<keyword evidence="1" id="KW-0175">Coiled coil</keyword>
<dbReference type="InterPro" id="IPR050445">
    <property type="entry name" value="Bact_polysacc_biosynth/exp"/>
</dbReference>
<dbReference type="PANTHER" id="PTHR32309:SF13">
    <property type="entry name" value="FERRIC ENTEROBACTIN TRANSPORT PROTEIN FEPE"/>
    <property type="match status" value="1"/>
</dbReference>
<keyword evidence="2" id="KW-0472">Membrane</keyword>
<keyword evidence="2" id="KW-1133">Transmembrane helix</keyword>
<evidence type="ECO:0000313" key="4">
    <source>
        <dbReference type="Proteomes" id="UP000293671"/>
    </source>
</evidence>
<dbReference type="OrthoDB" id="5497849at2"/>
<keyword evidence="4" id="KW-1185">Reference proteome</keyword>
<reference evidence="3 4" key="1">
    <citation type="submission" date="2019-02" db="EMBL/GenBank/DDBJ databases">
        <title>Genomic Encyclopedia of Type Strains, Phase IV (KMG-IV): sequencing the most valuable type-strain genomes for metagenomic binning, comparative biology and taxonomic classification.</title>
        <authorList>
            <person name="Goeker M."/>
        </authorList>
    </citation>
    <scope>NUCLEOTIDE SEQUENCE [LARGE SCALE GENOMIC DNA]</scope>
    <source>
        <strain evidence="3 4">DSM 19570</strain>
    </source>
</reference>
<sequence>MKLLKILTPRRLQLALLAAPLALAALYYGVFAADRYVSESVLTVRQSNHAGGGVPGAALLLAGITPPSREDVLYLKHYIHSTELLRRLDERLQLRQHYEQPRLDPIYRLWGGASQEDFGQYYRDRVEVLLDDVSGLLTVRVQGFDAPFAQELNRAILEESEAFVNKLSQRMAQEQLQFAQAELGNAAEKLQAAKSKMMVFQATHKVLDASAQAQASGALTSELQAQLSKHEAELKNLLTYLNEDAYQVQALRNQVKSMRSQLDVELSRATAPKDGRRLNALAAEFQDLRLQAGFAEDVYKLALTAVESGRIEATRKLKSLAVIEPPTRPETAEYPRRLYNLITLMVLSALLYGIVRLILATIAEHQD</sequence>
<dbReference type="PANTHER" id="PTHR32309">
    <property type="entry name" value="TYROSINE-PROTEIN KINASE"/>
    <property type="match status" value="1"/>
</dbReference>
<comment type="caution">
    <text evidence="3">The sequence shown here is derived from an EMBL/GenBank/DDBJ whole genome shotgun (WGS) entry which is preliminary data.</text>
</comment>
<proteinExistence type="predicted"/>